<dbReference type="Pfam" id="PF04290">
    <property type="entry name" value="DctQ"/>
    <property type="match status" value="1"/>
</dbReference>
<keyword evidence="7 9" id="KW-0472">Membrane</keyword>
<feature type="region of interest" description="Disordered" evidence="10">
    <location>
        <begin position="181"/>
        <end position="200"/>
    </location>
</feature>
<dbReference type="InterPro" id="IPR007387">
    <property type="entry name" value="TRAP_DctQ"/>
</dbReference>
<evidence type="ECO:0000256" key="8">
    <source>
        <dbReference type="ARBA" id="ARBA00038436"/>
    </source>
</evidence>
<protein>
    <recommendedName>
        <fullName evidence="9">TRAP transporter small permease protein</fullName>
    </recommendedName>
</protein>
<evidence type="ECO:0000256" key="6">
    <source>
        <dbReference type="ARBA" id="ARBA00022989"/>
    </source>
</evidence>
<dbReference type="OrthoDB" id="6160477at2"/>
<dbReference type="InterPro" id="IPR055348">
    <property type="entry name" value="DctQ"/>
</dbReference>
<dbReference type="GO" id="GO:0022857">
    <property type="term" value="F:transmembrane transporter activity"/>
    <property type="evidence" value="ECO:0007669"/>
    <property type="project" value="UniProtKB-UniRule"/>
</dbReference>
<evidence type="ECO:0000256" key="2">
    <source>
        <dbReference type="ARBA" id="ARBA00022448"/>
    </source>
</evidence>
<dbReference type="GO" id="GO:0005886">
    <property type="term" value="C:plasma membrane"/>
    <property type="evidence" value="ECO:0007669"/>
    <property type="project" value="UniProtKB-SubCell"/>
</dbReference>
<accession>A0A1S1NY05</accession>
<keyword evidence="6 9" id="KW-1133">Transmembrane helix</keyword>
<feature type="transmembrane region" description="Helical" evidence="9">
    <location>
        <begin position="143"/>
        <end position="165"/>
    </location>
</feature>
<dbReference type="RefSeq" id="WP_070976336.1">
    <property type="nucleotide sequence ID" value="NZ_CP043420.1"/>
</dbReference>
<keyword evidence="3" id="KW-1003">Cell membrane</keyword>
<evidence type="ECO:0000313" key="13">
    <source>
        <dbReference type="Proteomes" id="UP000322553"/>
    </source>
</evidence>
<evidence type="ECO:0000259" key="11">
    <source>
        <dbReference type="Pfam" id="PF04290"/>
    </source>
</evidence>
<feature type="transmembrane region" description="Helical" evidence="9">
    <location>
        <begin position="57"/>
        <end position="75"/>
    </location>
</feature>
<gene>
    <name evidence="12" type="ORF">FY550_05255</name>
</gene>
<keyword evidence="13" id="KW-1185">Reference proteome</keyword>
<keyword evidence="2 9" id="KW-0813">Transport</keyword>
<evidence type="ECO:0000313" key="12">
    <source>
        <dbReference type="EMBL" id="QEL10596.1"/>
    </source>
</evidence>
<sequence length="200" mass="21979">MTALLHACDRLVALTRLLSRWAARLIGLALLAVVAFVTLEVIRRKLTGESLDGVQEYSGYMLAILSSWGLAHTLIEKAHIRIDLGYSRLPTWLQAVLDLVAISALNLVSWLIMLHAWPVLATSLHNHATANTPLSTPLWIPQLIWVLGYSWFALTTSVLGVRSLLAALMGDRPTLTTLIGMNDETVSSTDPDPSSMKESR</sequence>
<evidence type="ECO:0000256" key="10">
    <source>
        <dbReference type="SAM" id="MobiDB-lite"/>
    </source>
</evidence>
<dbReference type="EMBL" id="CP043420">
    <property type="protein sequence ID" value="QEL10596.1"/>
    <property type="molecule type" value="Genomic_DNA"/>
</dbReference>
<comment type="similarity">
    <text evidence="8 9">Belongs to the TRAP transporter small permease family.</text>
</comment>
<comment type="function">
    <text evidence="9">Part of the tripartite ATP-independent periplasmic (TRAP) transport system.</text>
</comment>
<dbReference type="AlphaFoldDB" id="A0A1S1NY05"/>
<dbReference type="STRING" id="657387.BH688_01495"/>
<keyword evidence="4 9" id="KW-0997">Cell inner membrane</keyword>
<evidence type="ECO:0000256" key="5">
    <source>
        <dbReference type="ARBA" id="ARBA00022692"/>
    </source>
</evidence>
<organism evidence="12 13">
    <name type="scientific">Kushneria phosphatilytica</name>
    <dbReference type="NCBI Taxonomy" id="657387"/>
    <lineage>
        <taxon>Bacteria</taxon>
        <taxon>Pseudomonadati</taxon>
        <taxon>Pseudomonadota</taxon>
        <taxon>Gammaproteobacteria</taxon>
        <taxon>Oceanospirillales</taxon>
        <taxon>Halomonadaceae</taxon>
        <taxon>Kushneria</taxon>
    </lineage>
</organism>
<dbReference type="Proteomes" id="UP000322553">
    <property type="component" value="Chromosome"/>
</dbReference>
<keyword evidence="5 9" id="KW-0812">Transmembrane</keyword>
<proteinExistence type="inferred from homology"/>
<comment type="subcellular location">
    <subcellularLocation>
        <location evidence="1 9">Cell inner membrane</location>
        <topology evidence="1 9">Multi-pass membrane protein</topology>
    </subcellularLocation>
</comment>
<evidence type="ECO:0000256" key="4">
    <source>
        <dbReference type="ARBA" id="ARBA00022519"/>
    </source>
</evidence>
<comment type="subunit">
    <text evidence="9">The complex comprises the extracytoplasmic solute receptor protein and the two transmembrane proteins.</text>
</comment>
<evidence type="ECO:0000256" key="7">
    <source>
        <dbReference type="ARBA" id="ARBA00023136"/>
    </source>
</evidence>
<evidence type="ECO:0000256" key="3">
    <source>
        <dbReference type="ARBA" id="ARBA00022475"/>
    </source>
</evidence>
<dbReference type="PANTHER" id="PTHR35011">
    <property type="entry name" value="2,3-DIKETO-L-GULONATE TRAP TRANSPORTER SMALL PERMEASE PROTEIN YIAM"/>
    <property type="match status" value="1"/>
</dbReference>
<evidence type="ECO:0000256" key="1">
    <source>
        <dbReference type="ARBA" id="ARBA00004429"/>
    </source>
</evidence>
<evidence type="ECO:0000256" key="9">
    <source>
        <dbReference type="RuleBase" id="RU369079"/>
    </source>
</evidence>
<feature type="domain" description="Tripartite ATP-independent periplasmic transporters DctQ component" evidence="11">
    <location>
        <begin position="34"/>
        <end position="155"/>
    </location>
</feature>
<feature type="transmembrane region" description="Helical" evidence="9">
    <location>
        <begin position="96"/>
        <end position="117"/>
    </location>
</feature>
<feature type="transmembrane region" description="Helical" evidence="9">
    <location>
        <begin position="21"/>
        <end position="42"/>
    </location>
</feature>
<feature type="compositionally biased region" description="Polar residues" evidence="10">
    <location>
        <begin position="181"/>
        <end position="192"/>
    </location>
</feature>
<dbReference type="KEGG" id="kuy:FY550_05255"/>
<name>A0A1S1NY05_9GAMM</name>
<reference evidence="12 13" key="1">
    <citation type="submission" date="2019-08" db="EMBL/GenBank/DDBJ databases">
        <title>Complete genome sequence of Kushneria sp. YCWA18, a halophilic phosphate-solubilizing bacterium isolated from Daqiao saltern in China.</title>
        <authorList>
            <person name="Du G.-X."/>
            <person name="Qu L.-Y."/>
        </authorList>
    </citation>
    <scope>NUCLEOTIDE SEQUENCE [LARGE SCALE GENOMIC DNA]</scope>
    <source>
        <strain evidence="12 13">YCWA18</strain>
    </source>
</reference>